<evidence type="ECO:0000313" key="9">
    <source>
        <dbReference type="Proteomes" id="UP001162031"/>
    </source>
</evidence>
<comment type="caution">
    <text evidence="8">The sequence shown here is derived from an EMBL/GenBank/DDBJ whole genome shotgun (WGS) entry which is preliminary data.</text>
</comment>
<comment type="similarity">
    <text evidence="6">Belongs to the peptidase M48 family.</text>
</comment>
<evidence type="ECO:0000256" key="5">
    <source>
        <dbReference type="ARBA" id="ARBA00023049"/>
    </source>
</evidence>
<dbReference type="GO" id="GO:0006508">
    <property type="term" value="P:proteolysis"/>
    <property type="evidence" value="ECO:0007669"/>
    <property type="project" value="UniProtKB-KW"/>
</dbReference>
<reference evidence="8" key="1">
    <citation type="submission" date="2022-12" db="EMBL/GenBank/DDBJ databases">
        <authorList>
            <person name="Webb A."/>
        </authorList>
    </citation>
    <scope>NUCLEOTIDE SEQUENCE</scope>
    <source>
        <strain evidence="8">Hp1</strain>
    </source>
</reference>
<evidence type="ECO:0000256" key="6">
    <source>
        <dbReference type="RuleBase" id="RU003983"/>
    </source>
</evidence>
<dbReference type="Proteomes" id="UP001162031">
    <property type="component" value="Unassembled WGS sequence"/>
</dbReference>
<dbReference type="GO" id="GO:0004222">
    <property type="term" value="F:metalloendopeptidase activity"/>
    <property type="evidence" value="ECO:0007669"/>
    <property type="project" value="InterPro"/>
</dbReference>
<keyword evidence="3 6" id="KW-0378">Hydrolase</keyword>
<proteinExistence type="inferred from homology"/>
<accession>A0AAV0TSF7</accession>
<evidence type="ECO:0000256" key="1">
    <source>
        <dbReference type="ARBA" id="ARBA00022670"/>
    </source>
</evidence>
<dbReference type="GO" id="GO:0046872">
    <property type="term" value="F:metal ion binding"/>
    <property type="evidence" value="ECO:0007669"/>
    <property type="project" value="UniProtKB-KW"/>
</dbReference>
<name>A0AAV0TSF7_HYABA</name>
<keyword evidence="9" id="KW-1185">Reference proteome</keyword>
<gene>
    <name evidence="8" type="ORF">HBR001_LOCUS3480</name>
</gene>
<dbReference type="AlphaFoldDB" id="A0AAV0TSF7"/>
<feature type="domain" description="Peptidase M48" evidence="7">
    <location>
        <begin position="108"/>
        <end position="251"/>
    </location>
</feature>
<keyword evidence="2" id="KW-0479">Metal-binding</keyword>
<comment type="cofactor">
    <cofactor evidence="6">
        <name>Zn(2+)</name>
        <dbReference type="ChEBI" id="CHEBI:29105"/>
    </cofactor>
    <text evidence="6">Binds 1 zinc ion per subunit.</text>
</comment>
<keyword evidence="5 6" id="KW-0482">Metalloprotease</keyword>
<evidence type="ECO:0000313" key="8">
    <source>
        <dbReference type="EMBL" id="CAI5724932.1"/>
    </source>
</evidence>
<evidence type="ECO:0000256" key="4">
    <source>
        <dbReference type="ARBA" id="ARBA00022833"/>
    </source>
</evidence>
<sequence length="279" mass="29897">MASALRARRFIGASVLLLCGYTTYSIVEPMSPHALRLAHGSDAQELDRDDPFARNVRHIAARVGVTCPAQMSIRVGKRSAGASTGANLTIRQRGACIVLPMELYDAFYAPPHLHAKYDIPTRDEIDFVLAHESAHIARNHTVYAGAFLPASLLGSCVAIRTIPNKVVAGVVGVLSMIGTNVCLSWSLEHEADHVAAESGFARGGIACFQRKLSRNNAIRAVSSTKLITARGNYLGDTLHPLLTSRIERLERLTSAATTGPHRLVVVPPETDTSSIAATG</sequence>
<dbReference type="Pfam" id="PF01435">
    <property type="entry name" value="Peptidase_M48"/>
    <property type="match status" value="1"/>
</dbReference>
<protein>
    <recommendedName>
        <fullName evidence="7">Peptidase M48 domain-containing protein</fullName>
    </recommendedName>
</protein>
<keyword evidence="1 6" id="KW-0645">Protease</keyword>
<organism evidence="8 9">
    <name type="scientific">Hyaloperonospora brassicae</name>
    <name type="common">Brassica downy mildew</name>
    <name type="synonym">Peronospora brassicae</name>
    <dbReference type="NCBI Taxonomy" id="162125"/>
    <lineage>
        <taxon>Eukaryota</taxon>
        <taxon>Sar</taxon>
        <taxon>Stramenopiles</taxon>
        <taxon>Oomycota</taxon>
        <taxon>Peronosporomycetes</taxon>
        <taxon>Peronosporales</taxon>
        <taxon>Peronosporaceae</taxon>
        <taxon>Hyaloperonospora</taxon>
    </lineage>
</organism>
<dbReference type="EMBL" id="CANTFL010000570">
    <property type="protein sequence ID" value="CAI5724932.1"/>
    <property type="molecule type" value="Genomic_DNA"/>
</dbReference>
<keyword evidence="4 6" id="KW-0862">Zinc</keyword>
<evidence type="ECO:0000259" key="7">
    <source>
        <dbReference type="Pfam" id="PF01435"/>
    </source>
</evidence>
<evidence type="ECO:0000256" key="2">
    <source>
        <dbReference type="ARBA" id="ARBA00022723"/>
    </source>
</evidence>
<dbReference type="InterPro" id="IPR001915">
    <property type="entry name" value="Peptidase_M48"/>
</dbReference>
<evidence type="ECO:0000256" key="3">
    <source>
        <dbReference type="ARBA" id="ARBA00022801"/>
    </source>
</evidence>